<dbReference type="PROSITE" id="PS00678">
    <property type="entry name" value="WD_REPEATS_1"/>
    <property type="match status" value="1"/>
</dbReference>
<evidence type="ECO:0000256" key="7">
    <source>
        <dbReference type="ARBA" id="ARBA00023242"/>
    </source>
</evidence>
<name>A0A2G9HY30_9LAMI</name>
<evidence type="ECO:0000313" key="11">
    <source>
        <dbReference type="EMBL" id="PIN22431.1"/>
    </source>
</evidence>
<dbReference type="InterPro" id="IPR015943">
    <property type="entry name" value="WD40/YVTN_repeat-like_dom_sf"/>
</dbReference>
<comment type="similarity">
    <text evidence="2">Belongs to the WD repeat RRP9 family.</text>
</comment>
<evidence type="ECO:0000256" key="1">
    <source>
        <dbReference type="ARBA" id="ARBA00004604"/>
    </source>
</evidence>
<dbReference type="SMART" id="SM00320">
    <property type="entry name" value="WD40"/>
    <property type="match status" value="6"/>
</dbReference>
<dbReference type="GO" id="GO:0032040">
    <property type="term" value="C:small-subunit processome"/>
    <property type="evidence" value="ECO:0007669"/>
    <property type="project" value="TreeGrafter"/>
</dbReference>
<dbReference type="Gene3D" id="2.130.10.10">
    <property type="entry name" value="YVTN repeat-like/Quinoprotein amine dehydrogenase"/>
    <property type="match status" value="1"/>
</dbReference>
<dbReference type="InterPro" id="IPR001680">
    <property type="entry name" value="WD40_rpt"/>
</dbReference>
<evidence type="ECO:0000256" key="5">
    <source>
        <dbReference type="ARBA" id="ARBA00022737"/>
    </source>
</evidence>
<keyword evidence="12" id="KW-1185">Reference proteome</keyword>
<dbReference type="PANTHER" id="PTHR19865:SF0">
    <property type="entry name" value="U3 SMALL NUCLEOLAR RNA-INTERACTING PROTEIN 2"/>
    <property type="match status" value="1"/>
</dbReference>
<keyword evidence="5" id="KW-0677">Repeat</keyword>
<feature type="repeat" description="WD" evidence="9">
    <location>
        <begin position="159"/>
        <end position="200"/>
    </location>
</feature>
<keyword evidence="3" id="KW-0698">rRNA processing</keyword>
<gene>
    <name evidence="11" type="ORF">CDL12_04861</name>
</gene>
<evidence type="ECO:0000256" key="9">
    <source>
        <dbReference type="PROSITE-ProRule" id="PRU00221"/>
    </source>
</evidence>
<evidence type="ECO:0000256" key="4">
    <source>
        <dbReference type="ARBA" id="ARBA00022574"/>
    </source>
</evidence>
<dbReference type="InterPro" id="IPR039241">
    <property type="entry name" value="Rrp9-like"/>
</dbReference>
<dbReference type="GO" id="GO:0034511">
    <property type="term" value="F:U3 snoRNA binding"/>
    <property type="evidence" value="ECO:0007669"/>
    <property type="project" value="InterPro"/>
</dbReference>
<comment type="subcellular location">
    <subcellularLocation>
        <location evidence="1">Nucleus</location>
        <location evidence="1">Nucleolus</location>
    </subcellularLocation>
</comment>
<organism evidence="11 12">
    <name type="scientific">Handroanthus impetiginosus</name>
    <dbReference type="NCBI Taxonomy" id="429701"/>
    <lineage>
        <taxon>Eukaryota</taxon>
        <taxon>Viridiplantae</taxon>
        <taxon>Streptophyta</taxon>
        <taxon>Embryophyta</taxon>
        <taxon>Tracheophyta</taxon>
        <taxon>Spermatophyta</taxon>
        <taxon>Magnoliopsida</taxon>
        <taxon>eudicotyledons</taxon>
        <taxon>Gunneridae</taxon>
        <taxon>Pentapetalae</taxon>
        <taxon>asterids</taxon>
        <taxon>lamiids</taxon>
        <taxon>Lamiales</taxon>
        <taxon>Bignoniaceae</taxon>
        <taxon>Crescentiina</taxon>
        <taxon>Tabebuia alliance</taxon>
        <taxon>Handroanthus</taxon>
    </lineage>
</organism>
<reference evidence="12" key="1">
    <citation type="journal article" date="2018" name="Gigascience">
        <title>Genome assembly of the Pink Ipe (Handroanthus impetiginosus, Bignoniaceae), a highly valued, ecologically keystone Neotropical timber forest tree.</title>
        <authorList>
            <person name="Silva-Junior O.B."/>
            <person name="Grattapaglia D."/>
            <person name="Novaes E."/>
            <person name="Collevatti R.G."/>
        </authorList>
    </citation>
    <scope>NUCLEOTIDE SEQUENCE [LARGE SCALE GENOMIC DNA]</scope>
    <source>
        <strain evidence="12">cv. UFG-1</strain>
    </source>
</reference>
<dbReference type="Pfam" id="PF00400">
    <property type="entry name" value="WD40"/>
    <property type="match status" value="6"/>
</dbReference>
<dbReference type="Proteomes" id="UP000231279">
    <property type="component" value="Unassembled WGS sequence"/>
</dbReference>
<dbReference type="InterPro" id="IPR019775">
    <property type="entry name" value="WD40_repeat_CS"/>
</dbReference>
<accession>A0A2G9HY30</accession>
<dbReference type="PRINTS" id="PR00320">
    <property type="entry name" value="GPROTEINBRPT"/>
</dbReference>
<dbReference type="AlphaFoldDB" id="A0A2G9HY30"/>
<dbReference type="InterPro" id="IPR020472">
    <property type="entry name" value="WD40_PAC1"/>
</dbReference>
<dbReference type="CDD" id="cd00200">
    <property type="entry name" value="WD40"/>
    <property type="match status" value="1"/>
</dbReference>
<feature type="compositionally biased region" description="Basic residues" evidence="10">
    <location>
        <begin position="1"/>
        <end position="11"/>
    </location>
</feature>
<evidence type="ECO:0000256" key="3">
    <source>
        <dbReference type="ARBA" id="ARBA00022552"/>
    </source>
</evidence>
<feature type="compositionally biased region" description="Basic and acidic residues" evidence="10">
    <location>
        <begin position="94"/>
        <end position="103"/>
    </location>
</feature>
<feature type="region of interest" description="Disordered" evidence="10">
    <location>
        <begin position="1"/>
        <end position="120"/>
    </location>
</feature>
<dbReference type="SUPFAM" id="SSF50978">
    <property type="entry name" value="WD40 repeat-like"/>
    <property type="match status" value="1"/>
</dbReference>
<keyword evidence="4 9" id="KW-0853">WD repeat</keyword>
<dbReference type="FunFam" id="2.130.10.10:FF:000483">
    <property type="entry name" value="U3 snoRNP-associated protein-like EMB2271"/>
    <property type="match status" value="1"/>
</dbReference>
<feature type="repeat" description="WD" evidence="9">
    <location>
        <begin position="220"/>
        <end position="261"/>
    </location>
</feature>
<evidence type="ECO:0000256" key="2">
    <source>
        <dbReference type="ARBA" id="ARBA00006777"/>
    </source>
</evidence>
<proteinExistence type="inferred from homology"/>
<dbReference type="InterPro" id="IPR036322">
    <property type="entry name" value="WD40_repeat_dom_sf"/>
</dbReference>
<dbReference type="STRING" id="429701.A0A2G9HY30"/>
<protein>
    <submittedName>
        <fullName evidence="11">U3 snoRNP-associated protein (Contains WD40 repeats)</fullName>
    </submittedName>
</protein>
<dbReference type="PROSITE" id="PS50082">
    <property type="entry name" value="WD_REPEATS_2"/>
    <property type="match status" value="3"/>
</dbReference>
<evidence type="ECO:0000256" key="10">
    <source>
        <dbReference type="SAM" id="MobiDB-lite"/>
    </source>
</evidence>
<evidence type="ECO:0000256" key="6">
    <source>
        <dbReference type="ARBA" id="ARBA00022884"/>
    </source>
</evidence>
<comment type="caution">
    <text evidence="11">The sequence shown here is derived from an EMBL/GenBank/DDBJ whole genome shotgun (WGS) entry which is preliminary data.</text>
</comment>
<dbReference type="GO" id="GO:0006364">
    <property type="term" value="P:rRNA processing"/>
    <property type="evidence" value="ECO:0007669"/>
    <property type="project" value="UniProtKB-KW"/>
</dbReference>
<dbReference type="PROSITE" id="PS50294">
    <property type="entry name" value="WD_REPEATS_REGION"/>
    <property type="match status" value="3"/>
</dbReference>
<feature type="repeat" description="WD" evidence="9">
    <location>
        <begin position="262"/>
        <end position="303"/>
    </location>
</feature>
<keyword evidence="8" id="KW-0687">Ribonucleoprotein</keyword>
<sequence>MKGKNLKKKKPSTSQAKGKSGSKKRFSITHDPFFDGAEQKRRRKDDDEDIESSDDDGGEFDSEVEREDEEKEEEIEETAAEKKKRLADAFLESLRAKERKKEDDESEEDDEARREREGERDSLIAKILQQEQLEESGRVRRAIASRVQIPETSEGFRFIVKHRQPVTCVALSEDDSRGFSASKDGTIMHWEIVSGKTEKYSWPSEEVLKSHGVKDPQGRATKHSKHVLALAVSSDGRYLASGGLDRHVHLWDVRTREHIQAFPGHKGPVSCLTFRQGTSELFSGSFDRSIKIWNAEDRTYINTLFGHQSEVLTIDSLRKERVLTVGRDRTMHLWKVPEESQLVFRAPASSLECCCFISNDEFLSGSDDGSIEHWNILRKKPVHIVKNAHASFDEHKFEQNNYEGLSNGHKENNEQDSLKLGTTALSWVNSVAVCRGSDLAASGAGNGSVRLWAIENESKGIRPLSELPLVGFVNSLAFAKSGKFLIAGAGQEPRLGRWGRVAAAKNGVALYPLELNDTEDHDNVKQKQ</sequence>
<dbReference type="OrthoDB" id="189968at2759"/>
<keyword evidence="7" id="KW-0539">Nucleus</keyword>
<evidence type="ECO:0000313" key="12">
    <source>
        <dbReference type="Proteomes" id="UP000231279"/>
    </source>
</evidence>
<keyword evidence="6" id="KW-0694">RNA-binding</keyword>
<dbReference type="EMBL" id="NKXS01000766">
    <property type="protein sequence ID" value="PIN22431.1"/>
    <property type="molecule type" value="Genomic_DNA"/>
</dbReference>
<evidence type="ECO:0000256" key="8">
    <source>
        <dbReference type="ARBA" id="ARBA00023274"/>
    </source>
</evidence>
<dbReference type="PANTHER" id="PTHR19865">
    <property type="entry name" value="U3 SMALL NUCLEOLAR RNA INTERACTING PROTEIN 2"/>
    <property type="match status" value="1"/>
</dbReference>
<feature type="compositionally biased region" description="Acidic residues" evidence="10">
    <location>
        <begin position="46"/>
        <end position="78"/>
    </location>
</feature>
<feature type="compositionally biased region" description="Basic and acidic residues" evidence="10">
    <location>
        <begin position="111"/>
        <end position="120"/>
    </location>
</feature>